<dbReference type="Proteomes" id="UP000609874">
    <property type="component" value="Unassembled WGS sequence"/>
</dbReference>
<organism evidence="3 4">
    <name type="scientific">Arthrobacter gallicola</name>
    <dbReference type="NCBI Taxonomy" id="2762225"/>
    <lineage>
        <taxon>Bacteria</taxon>
        <taxon>Bacillati</taxon>
        <taxon>Actinomycetota</taxon>
        <taxon>Actinomycetes</taxon>
        <taxon>Micrococcales</taxon>
        <taxon>Micrococcaceae</taxon>
        <taxon>Arthrobacter</taxon>
    </lineage>
</organism>
<keyword evidence="2" id="KW-0472">Membrane</keyword>
<protein>
    <submittedName>
        <fullName evidence="3">Uncharacterized protein</fullName>
    </submittedName>
</protein>
<sequence length="84" mass="8649">MQTARCTLADPSRYAPHGPKIGRTPTMSTACLSASSLLAFRALSAGPWGPALALALALAPALALALALAKGTRHRATGSPDRRR</sequence>
<feature type="transmembrane region" description="Helical" evidence="2">
    <location>
        <begin position="48"/>
        <end position="69"/>
    </location>
</feature>
<comment type="caution">
    <text evidence="3">The sequence shown here is derived from an EMBL/GenBank/DDBJ whole genome shotgun (WGS) entry which is preliminary data.</text>
</comment>
<dbReference type="RefSeq" id="WP_191807209.1">
    <property type="nucleotide sequence ID" value="NZ_JACSQD010000002.1"/>
</dbReference>
<feature type="region of interest" description="Disordered" evidence="1">
    <location>
        <begin position="1"/>
        <end position="21"/>
    </location>
</feature>
<accession>A0ABR8UQL0</accession>
<gene>
    <name evidence="3" type="ORF">H9639_06000</name>
</gene>
<evidence type="ECO:0000313" key="4">
    <source>
        <dbReference type="Proteomes" id="UP000609874"/>
    </source>
</evidence>
<proteinExistence type="predicted"/>
<name>A0ABR8UQL0_9MICC</name>
<keyword evidence="2" id="KW-0812">Transmembrane</keyword>
<dbReference type="EMBL" id="JACSQD010000002">
    <property type="protein sequence ID" value="MBD7994849.1"/>
    <property type="molecule type" value="Genomic_DNA"/>
</dbReference>
<evidence type="ECO:0000256" key="1">
    <source>
        <dbReference type="SAM" id="MobiDB-lite"/>
    </source>
</evidence>
<keyword evidence="2" id="KW-1133">Transmembrane helix</keyword>
<reference evidence="3 4" key="1">
    <citation type="submission" date="2020-08" db="EMBL/GenBank/DDBJ databases">
        <title>A Genomic Blueprint of the Chicken Gut Microbiome.</title>
        <authorList>
            <person name="Gilroy R."/>
            <person name="Ravi A."/>
            <person name="Getino M."/>
            <person name="Pursley I."/>
            <person name="Horton D.L."/>
            <person name="Alikhan N.-F."/>
            <person name="Baker D."/>
            <person name="Gharbi K."/>
            <person name="Hall N."/>
            <person name="Watson M."/>
            <person name="Adriaenssens E.M."/>
            <person name="Foster-Nyarko E."/>
            <person name="Jarju S."/>
            <person name="Secka A."/>
            <person name="Antonio M."/>
            <person name="Oren A."/>
            <person name="Chaudhuri R."/>
            <person name="La Ragione R.M."/>
            <person name="Hildebrand F."/>
            <person name="Pallen M.J."/>
        </authorList>
    </citation>
    <scope>NUCLEOTIDE SEQUENCE [LARGE SCALE GENOMIC DNA]</scope>
    <source>
        <strain evidence="3 4">Sa2CUA1</strain>
    </source>
</reference>
<evidence type="ECO:0000313" key="3">
    <source>
        <dbReference type="EMBL" id="MBD7994849.1"/>
    </source>
</evidence>
<evidence type="ECO:0000256" key="2">
    <source>
        <dbReference type="SAM" id="Phobius"/>
    </source>
</evidence>
<keyword evidence="4" id="KW-1185">Reference proteome</keyword>